<organism evidence="2">
    <name type="scientific">Anopheles coluzzii</name>
    <name type="common">African malaria mosquito</name>
    <dbReference type="NCBI Taxonomy" id="1518534"/>
    <lineage>
        <taxon>Eukaryota</taxon>
        <taxon>Metazoa</taxon>
        <taxon>Ecdysozoa</taxon>
        <taxon>Arthropoda</taxon>
        <taxon>Hexapoda</taxon>
        <taxon>Insecta</taxon>
        <taxon>Pterygota</taxon>
        <taxon>Neoptera</taxon>
        <taxon>Endopterygota</taxon>
        <taxon>Diptera</taxon>
        <taxon>Nematocera</taxon>
        <taxon>Culicoidea</taxon>
        <taxon>Culicidae</taxon>
        <taxon>Anophelinae</taxon>
        <taxon>Anopheles</taxon>
    </lineage>
</organism>
<dbReference type="AlphaFoldDB" id="A0A8W7PP72"/>
<dbReference type="EnsemblMetazoa" id="ACOM035225-RA">
    <property type="protein sequence ID" value="ACOM035225-PA.1"/>
    <property type="gene ID" value="ACOM035225"/>
</dbReference>
<accession>A0A8W7PP72</accession>
<dbReference type="Proteomes" id="UP000075882">
    <property type="component" value="Unassembled WGS sequence"/>
</dbReference>
<feature type="compositionally biased region" description="Low complexity" evidence="1">
    <location>
        <begin position="186"/>
        <end position="207"/>
    </location>
</feature>
<feature type="region of interest" description="Disordered" evidence="1">
    <location>
        <begin position="186"/>
        <end position="224"/>
    </location>
</feature>
<sequence length="284" mass="29895">MELVPANLTNYTTVRLAPFPVGIAVQCTNSFVVENTNNPDEICGLGDAIRTTILLQCDHTAIRGSGKSSLDRVGVPHAHKLQRLKLSSVNLKRVKNIPYLGASLHPVALVQYEPRVPPVPIDVRGSADIAKPSPLTPCMMGSWGLMTPRPIASGGNFPSRCVCCIPSSSCEPANNGRALISDALSSSSSSSSSTASSAADADDTAISGTPARCHRPRSSPERGECNDMPLISISLASGILLLPVPVSSTPVPGPFLPADVALNFRRSLPEAEVFGCCCWCCCCR</sequence>
<reference evidence="2" key="1">
    <citation type="submission" date="2022-08" db="UniProtKB">
        <authorList>
            <consortium name="EnsemblMetazoa"/>
        </authorList>
    </citation>
    <scope>IDENTIFICATION</scope>
</reference>
<proteinExistence type="predicted"/>
<protein>
    <submittedName>
        <fullName evidence="2">Uncharacterized protein</fullName>
    </submittedName>
</protein>
<name>A0A8W7PP72_ANOCL</name>
<evidence type="ECO:0000256" key="1">
    <source>
        <dbReference type="SAM" id="MobiDB-lite"/>
    </source>
</evidence>
<evidence type="ECO:0000313" key="2">
    <source>
        <dbReference type="EnsemblMetazoa" id="ACOM035225-PA.1"/>
    </source>
</evidence>